<organism evidence="3 4">
    <name type="scientific">Nitrosospira multiformis</name>
    <dbReference type="NCBI Taxonomy" id="1231"/>
    <lineage>
        <taxon>Bacteria</taxon>
        <taxon>Pseudomonadati</taxon>
        <taxon>Pseudomonadota</taxon>
        <taxon>Betaproteobacteria</taxon>
        <taxon>Nitrosomonadales</taxon>
        <taxon>Nitrosomonadaceae</taxon>
        <taxon>Nitrosospira</taxon>
    </lineage>
</organism>
<feature type="region of interest" description="Disordered" evidence="1">
    <location>
        <begin position="21"/>
        <end position="104"/>
    </location>
</feature>
<gene>
    <name evidence="3" type="ORF">SAMN05216412_107129</name>
</gene>
<name>A0A1I0EYI0_9PROT</name>
<feature type="signal peptide" evidence="2">
    <location>
        <begin position="1"/>
        <end position="20"/>
    </location>
</feature>
<dbReference type="AlphaFoldDB" id="A0A1I0EYI0"/>
<accession>A0A1I0EYI0</accession>
<feature type="chain" id="PRO_5010333032" description="Lipoprotein" evidence="2">
    <location>
        <begin position="21"/>
        <end position="104"/>
    </location>
</feature>
<dbReference type="OrthoDB" id="8564268at2"/>
<feature type="compositionally biased region" description="Basic and acidic residues" evidence="1">
    <location>
        <begin position="36"/>
        <end position="50"/>
    </location>
</feature>
<feature type="compositionally biased region" description="Low complexity" evidence="1">
    <location>
        <begin position="54"/>
        <end position="70"/>
    </location>
</feature>
<evidence type="ECO:0000256" key="1">
    <source>
        <dbReference type="SAM" id="MobiDB-lite"/>
    </source>
</evidence>
<reference evidence="3 4" key="1">
    <citation type="submission" date="2016-10" db="EMBL/GenBank/DDBJ databases">
        <authorList>
            <person name="de Groot N.N."/>
        </authorList>
    </citation>
    <scope>NUCLEOTIDE SEQUENCE [LARGE SCALE GENOMIC DNA]</scope>
    <source>
        <strain evidence="3 4">Nl7</strain>
    </source>
</reference>
<proteinExistence type="predicted"/>
<evidence type="ECO:0008006" key="5">
    <source>
        <dbReference type="Google" id="ProtNLM"/>
    </source>
</evidence>
<dbReference type="PROSITE" id="PS51257">
    <property type="entry name" value="PROKAR_LIPOPROTEIN"/>
    <property type="match status" value="1"/>
</dbReference>
<evidence type="ECO:0000313" key="4">
    <source>
        <dbReference type="Proteomes" id="UP000183339"/>
    </source>
</evidence>
<evidence type="ECO:0000313" key="3">
    <source>
        <dbReference type="EMBL" id="SET50217.1"/>
    </source>
</evidence>
<evidence type="ECO:0000256" key="2">
    <source>
        <dbReference type="SAM" id="SignalP"/>
    </source>
</evidence>
<keyword evidence="2" id="KW-0732">Signal</keyword>
<dbReference type="EMBL" id="FOHI01000007">
    <property type="protein sequence ID" value="SET50217.1"/>
    <property type="molecule type" value="Genomic_DNA"/>
</dbReference>
<sequence length="104" mass="10335">MKLSLIAAALMAALALSACKRPEQALPANSTSYGTRTEEGTTLDQERGAGGDKSSAAPAGDSTASAAGTSPDDEYSGQAVLPGHKLDGNGNPLPEGKSAIPEGH</sequence>
<protein>
    <recommendedName>
        <fullName evidence="5">Lipoprotein</fullName>
    </recommendedName>
</protein>
<dbReference type="Proteomes" id="UP000183339">
    <property type="component" value="Unassembled WGS sequence"/>
</dbReference>
<dbReference type="RefSeq" id="WP_074708702.1">
    <property type="nucleotide sequence ID" value="NZ_FOHI01000007.1"/>
</dbReference>